<keyword evidence="1" id="KW-0472">Membrane</keyword>
<evidence type="ECO:0000313" key="2">
    <source>
        <dbReference type="EMBL" id="THD67418.1"/>
    </source>
</evidence>
<gene>
    <name evidence="2" type="ORF">E7Z59_07080</name>
</gene>
<organism evidence="2 3">
    <name type="scientific">Robertkochia marina</name>
    <dbReference type="NCBI Taxonomy" id="1227945"/>
    <lineage>
        <taxon>Bacteria</taxon>
        <taxon>Pseudomonadati</taxon>
        <taxon>Bacteroidota</taxon>
        <taxon>Flavobacteriia</taxon>
        <taxon>Flavobacteriales</taxon>
        <taxon>Flavobacteriaceae</taxon>
        <taxon>Robertkochia</taxon>
    </lineage>
</organism>
<dbReference type="Proteomes" id="UP000305939">
    <property type="component" value="Unassembled WGS sequence"/>
</dbReference>
<protein>
    <submittedName>
        <fullName evidence="2">Uncharacterized protein</fullName>
    </submittedName>
</protein>
<accession>A0A4S3LZT2</accession>
<name>A0A4S3LZT2_9FLAO</name>
<dbReference type="AlphaFoldDB" id="A0A4S3LZT2"/>
<keyword evidence="1" id="KW-1133">Transmembrane helix</keyword>
<keyword evidence="3" id="KW-1185">Reference proteome</keyword>
<reference evidence="2 3" key="1">
    <citation type="submission" date="2019-04" db="EMBL/GenBank/DDBJ databases">
        <title>Draft genome sequence of Robertkochia marina CC-AMO-30D.</title>
        <authorList>
            <person name="Hameed A."/>
            <person name="Lin S.-Y."/>
            <person name="Shahina M."/>
            <person name="Lai W.-A."/>
            <person name="Young C.-C."/>
        </authorList>
    </citation>
    <scope>NUCLEOTIDE SEQUENCE [LARGE SCALE GENOMIC DNA]</scope>
    <source>
        <strain evidence="2 3">CC-AMO-30D</strain>
    </source>
</reference>
<dbReference type="RefSeq" id="WP_136335624.1">
    <property type="nucleotide sequence ID" value="NZ_QXMP01000031.1"/>
</dbReference>
<keyword evidence="1" id="KW-0812">Transmembrane</keyword>
<evidence type="ECO:0000256" key="1">
    <source>
        <dbReference type="SAM" id="Phobius"/>
    </source>
</evidence>
<comment type="caution">
    <text evidence="2">The sequence shown here is derived from an EMBL/GenBank/DDBJ whole genome shotgun (WGS) entry which is preliminary data.</text>
</comment>
<dbReference type="OrthoDB" id="1442007at2"/>
<dbReference type="EMBL" id="SSMC01000002">
    <property type="protein sequence ID" value="THD67418.1"/>
    <property type="molecule type" value="Genomic_DNA"/>
</dbReference>
<feature type="transmembrane region" description="Helical" evidence="1">
    <location>
        <begin position="106"/>
        <end position="124"/>
    </location>
</feature>
<feature type="transmembrane region" description="Helical" evidence="1">
    <location>
        <begin position="81"/>
        <end position="100"/>
    </location>
</feature>
<sequence length="173" mass="20542">MNKNIIEELVLEQKKSSLKNHFFDALFVNTLKYSGEIRSKEILLWRSSSWLRGAYPVFHIKFNSNDQFSGISIEKNPYHTIFGKITLILLIIFMSFPIIGRGFQEGWKASLIIPLLFVIPFLILRKLEIMEKRNLIEELKETLEDLERKYYPERFKNTPKKKKEKGKRKSMDN</sequence>
<proteinExistence type="predicted"/>
<evidence type="ECO:0000313" key="3">
    <source>
        <dbReference type="Proteomes" id="UP000305939"/>
    </source>
</evidence>